<keyword evidence="1 2" id="KW-0238">DNA-binding</keyword>
<dbReference type="RefSeq" id="WP_192730634.1">
    <property type="nucleotide sequence ID" value="NZ_BAAAVL010000015.1"/>
</dbReference>
<evidence type="ECO:0000256" key="2">
    <source>
        <dbReference type="PROSITE-ProRule" id="PRU00335"/>
    </source>
</evidence>
<dbReference type="SUPFAM" id="SSF46689">
    <property type="entry name" value="Homeodomain-like"/>
    <property type="match status" value="1"/>
</dbReference>
<name>A0ABR9IV10_RHIVS</name>
<feature type="domain" description="HTH tetR-type" evidence="3">
    <location>
        <begin position="6"/>
        <end position="66"/>
    </location>
</feature>
<sequence length="189" mass="20828">MTRTRKITTDDILDAAERVVVRSGAAGLSIDAVAKEAGVSKSRVVYDHKTKSALLEALVDRRVGADVAHMQECVKAAADTPHPELYGRIASADKTLDDTDRAVAMAISASMSSEENLQQIIRRWVVDDLAAMAAGPKPRAALMAYLTLTGFYCTELFDFHRWSGPERQELLEDIRKVYTTFTEPPQTKT</sequence>
<feature type="DNA-binding region" description="H-T-H motif" evidence="2">
    <location>
        <begin position="29"/>
        <end position="48"/>
    </location>
</feature>
<keyword evidence="5" id="KW-1185">Reference proteome</keyword>
<proteinExistence type="predicted"/>
<gene>
    <name evidence="4" type="ORF">H4W29_004199</name>
</gene>
<dbReference type="Pfam" id="PF17937">
    <property type="entry name" value="TetR_C_28"/>
    <property type="match status" value="1"/>
</dbReference>
<dbReference type="PROSITE" id="PS50977">
    <property type="entry name" value="HTH_TETR_2"/>
    <property type="match status" value="1"/>
</dbReference>
<dbReference type="Proteomes" id="UP000620262">
    <property type="component" value="Unassembled WGS sequence"/>
</dbReference>
<evidence type="ECO:0000313" key="4">
    <source>
        <dbReference type="EMBL" id="MBE1507018.1"/>
    </source>
</evidence>
<accession>A0ABR9IV10</accession>
<evidence type="ECO:0000259" key="3">
    <source>
        <dbReference type="PROSITE" id="PS50977"/>
    </source>
</evidence>
<protein>
    <submittedName>
        <fullName evidence="4">AcrR family transcriptional regulator</fullName>
    </submittedName>
</protein>
<organism evidence="4 5">
    <name type="scientific">Rhizobium viscosum</name>
    <name type="common">Arthrobacter viscosus</name>
    <dbReference type="NCBI Taxonomy" id="1673"/>
    <lineage>
        <taxon>Bacteria</taxon>
        <taxon>Pseudomonadati</taxon>
        <taxon>Pseudomonadota</taxon>
        <taxon>Alphaproteobacteria</taxon>
        <taxon>Hyphomicrobiales</taxon>
        <taxon>Rhizobiaceae</taxon>
        <taxon>Rhizobium/Agrobacterium group</taxon>
        <taxon>Rhizobium</taxon>
    </lineage>
</organism>
<reference evidence="4 5" key="1">
    <citation type="submission" date="2020-10" db="EMBL/GenBank/DDBJ databases">
        <title>Sequencing the genomes of 1000 actinobacteria strains.</title>
        <authorList>
            <person name="Klenk H.-P."/>
        </authorList>
    </citation>
    <scope>NUCLEOTIDE SEQUENCE [LARGE SCALE GENOMIC DNA]</scope>
    <source>
        <strain evidence="4 5">DSM 7307</strain>
    </source>
</reference>
<dbReference type="InterPro" id="IPR009057">
    <property type="entry name" value="Homeodomain-like_sf"/>
</dbReference>
<dbReference type="InterPro" id="IPR001647">
    <property type="entry name" value="HTH_TetR"/>
</dbReference>
<evidence type="ECO:0000313" key="5">
    <source>
        <dbReference type="Proteomes" id="UP000620262"/>
    </source>
</evidence>
<dbReference type="Gene3D" id="1.10.357.10">
    <property type="entry name" value="Tetracycline Repressor, domain 2"/>
    <property type="match status" value="1"/>
</dbReference>
<dbReference type="EMBL" id="JADBEC010000001">
    <property type="protein sequence ID" value="MBE1507018.1"/>
    <property type="molecule type" value="Genomic_DNA"/>
</dbReference>
<dbReference type="Pfam" id="PF00440">
    <property type="entry name" value="TetR_N"/>
    <property type="match status" value="1"/>
</dbReference>
<dbReference type="InterPro" id="IPR041479">
    <property type="entry name" value="TetR_CgmR_C"/>
</dbReference>
<evidence type="ECO:0000256" key="1">
    <source>
        <dbReference type="ARBA" id="ARBA00023125"/>
    </source>
</evidence>
<comment type="caution">
    <text evidence="4">The sequence shown here is derived from an EMBL/GenBank/DDBJ whole genome shotgun (WGS) entry which is preliminary data.</text>
</comment>